<dbReference type="Pfam" id="PF13419">
    <property type="entry name" value="HAD_2"/>
    <property type="match status" value="1"/>
</dbReference>
<sequence>MIKTVIFDLDGLIIDSEPIESESLEILLRRYNKIPIYYETGLIHTVGGGGAWYDQLRKKYEIEDSVEIIKRKKRRIYLSLLKNKEFEPAKGFYKLIKTLKKRDIKTALASNRYKIHIKFIIERIGIRTFFDSVVGPNNKLRHKPAPDMHIQVAKRFRIRPDECLVLEDSETGVVAGKAAGMKVIAVPNQYTKNQDLSQADLIVNSLEDIRWSTISKL</sequence>
<protein>
    <recommendedName>
        <fullName evidence="3">FCP1 homology domain-containing protein</fullName>
    </recommendedName>
</protein>
<dbReference type="InterPro" id="IPR023214">
    <property type="entry name" value="HAD_sf"/>
</dbReference>
<dbReference type="PANTHER" id="PTHR18901:SF38">
    <property type="entry name" value="PSEUDOURIDINE-5'-PHOSPHATASE"/>
    <property type="match status" value="1"/>
</dbReference>
<dbReference type="AlphaFoldDB" id="A0A1F5MFT7"/>
<dbReference type="SFLD" id="SFLDS00003">
    <property type="entry name" value="Haloacid_Dehalogenase"/>
    <property type="match status" value="1"/>
</dbReference>
<dbReference type="InterPro" id="IPR041492">
    <property type="entry name" value="HAD_2"/>
</dbReference>
<proteinExistence type="predicted"/>
<accession>A0A1F5MFT7</accession>
<dbReference type="Gene3D" id="1.10.150.240">
    <property type="entry name" value="Putative phosphatase, domain 2"/>
    <property type="match status" value="1"/>
</dbReference>
<dbReference type="InterPro" id="IPR006439">
    <property type="entry name" value="HAD-SF_hydro_IA"/>
</dbReference>
<dbReference type="SFLD" id="SFLDG01135">
    <property type="entry name" value="C1.5.6:_HAD__Beta-PGM__Phospha"/>
    <property type="match status" value="1"/>
</dbReference>
<dbReference type="EMBL" id="MFDT01000074">
    <property type="protein sequence ID" value="OGE64215.1"/>
    <property type="molecule type" value="Genomic_DNA"/>
</dbReference>
<gene>
    <name evidence="1" type="ORF">A3I48_03260</name>
</gene>
<comment type="caution">
    <text evidence="1">The sequence shown here is derived from an EMBL/GenBank/DDBJ whole genome shotgun (WGS) entry which is preliminary data.</text>
</comment>
<name>A0A1F5MFT7_9BACT</name>
<evidence type="ECO:0000313" key="2">
    <source>
        <dbReference type="Proteomes" id="UP000178859"/>
    </source>
</evidence>
<evidence type="ECO:0000313" key="1">
    <source>
        <dbReference type="EMBL" id="OGE64215.1"/>
    </source>
</evidence>
<dbReference type="InterPro" id="IPR036412">
    <property type="entry name" value="HAD-like_sf"/>
</dbReference>
<dbReference type="PANTHER" id="PTHR18901">
    <property type="entry name" value="2-DEOXYGLUCOSE-6-PHOSPHATE PHOSPHATASE 2"/>
    <property type="match status" value="1"/>
</dbReference>
<dbReference type="SFLD" id="SFLDG01129">
    <property type="entry name" value="C1.5:_HAD__Beta-PGM__Phosphata"/>
    <property type="match status" value="1"/>
</dbReference>
<dbReference type="NCBIfam" id="TIGR01509">
    <property type="entry name" value="HAD-SF-IA-v3"/>
    <property type="match status" value="1"/>
</dbReference>
<dbReference type="SUPFAM" id="SSF56784">
    <property type="entry name" value="HAD-like"/>
    <property type="match status" value="1"/>
</dbReference>
<dbReference type="PRINTS" id="PR00413">
    <property type="entry name" value="HADHALOGNASE"/>
</dbReference>
<evidence type="ECO:0008006" key="3">
    <source>
        <dbReference type="Google" id="ProtNLM"/>
    </source>
</evidence>
<dbReference type="InterPro" id="IPR023198">
    <property type="entry name" value="PGP-like_dom2"/>
</dbReference>
<organism evidence="1 2">
    <name type="scientific">Candidatus Daviesbacteria bacterium RIFCSPLOWO2_02_FULL_36_7</name>
    <dbReference type="NCBI Taxonomy" id="1797792"/>
    <lineage>
        <taxon>Bacteria</taxon>
        <taxon>Candidatus Daviesiibacteriota</taxon>
    </lineage>
</organism>
<dbReference type="Gene3D" id="3.40.50.1000">
    <property type="entry name" value="HAD superfamily/HAD-like"/>
    <property type="match status" value="1"/>
</dbReference>
<dbReference type="Proteomes" id="UP000178859">
    <property type="component" value="Unassembled WGS sequence"/>
</dbReference>
<reference evidence="1 2" key="1">
    <citation type="journal article" date="2016" name="Nat. Commun.">
        <title>Thousands of microbial genomes shed light on interconnected biogeochemical processes in an aquifer system.</title>
        <authorList>
            <person name="Anantharaman K."/>
            <person name="Brown C.T."/>
            <person name="Hug L.A."/>
            <person name="Sharon I."/>
            <person name="Castelle C.J."/>
            <person name="Probst A.J."/>
            <person name="Thomas B.C."/>
            <person name="Singh A."/>
            <person name="Wilkins M.J."/>
            <person name="Karaoz U."/>
            <person name="Brodie E.L."/>
            <person name="Williams K.H."/>
            <person name="Hubbard S.S."/>
            <person name="Banfield J.F."/>
        </authorList>
    </citation>
    <scope>NUCLEOTIDE SEQUENCE [LARGE SCALE GENOMIC DNA]</scope>
</reference>